<keyword evidence="4" id="KW-1185">Reference proteome</keyword>
<name>F9WYK7_ZYMTI</name>
<gene>
    <name evidence="3" type="ORF">MYCGRDRAFT_107684</name>
</gene>
<dbReference type="PANTHER" id="PTHR48081:SF8">
    <property type="entry name" value="ALPHA_BETA HYDROLASE FOLD-3 DOMAIN-CONTAINING PROTEIN-RELATED"/>
    <property type="match status" value="1"/>
</dbReference>
<dbReference type="GeneID" id="13398673"/>
<feature type="non-terminal residue" evidence="3">
    <location>
        <position position="568"/>
    </location>
</feature>
<dbReference type="AlphaFoldDB" id="F9WYK7"/>
<evidence type="ECO:0000256" key="1">
    <source>
        <dbReference type="ARBA" id="ARBA00022801"/>
    </source>
</evidence>
<dbReference type="EMBL" id="CM001196">
    <property type="protein sequence ID" value="EGP91938.1"/>
    <property type="molecule type" value="Genomic_DNA"/>
</dbReference>
<evidence type="ECO:0000259" key="2">
    <source>
        <dbReference type="Pfam" id="PF07859"/>
    </source>
</evidence>
<dbReference type="KEGG" id="ztr:MYCGRDRAFT_107684"/>
<dbReference type="PANTHER" id="PTHR48081">
    <property type="entry name" value="AB HYDROLASE SUPERFAMILY PROTEIN C4A8.06C"/>
    <property type="match status" value="1"/>
</dbReference>
<dbReference type="SUPFAM" id="SSF53474">
    <property type="entry name" value="alpha/beta-Hydrolases"/>
    <property type="match status" value="1"/>
</dbReference>
<protein>
    <recommendedName>
        <fullName evidence="2">Alpha/beta hydrolase fold-3 domain-containing protein</fullName>
    </recommendedName>
</protein>
<accession>F9WYK7</accession>
<evidence type="ECO:0000313" key="4">
    <source>
        <dbReference type="Proteomes" id="UP000008062"/>
    </source>
</evidence>
<dbReference type="InterPro" id="IPR029058">
    <property type="entry name" value="AB_hydrolase_fold"/>
</dbReference>
<dbReference type="RefSeq" id="XP_003856962.1">
    <property type="nucleotide sequence ID" value="XM_003856914.1"/>
</dbReference>
<dbReference type="Proteomes" id="UP000008062">
    <property type="component" value="Chromosome 1"/>
</dbReference>
<keyword evidence="1" id="KW-0378">Hydrolase</keyword>
<evidence type="ECO:0000313" key="3">
    <source>
        <dbReference type="EMBL" id="EGP91938.1"/>
    </source>
</evidence>
<dbReference type="eggNOG" id="KOG1515">
    <property type="taxonomic scope" value="Eukaryota"/>
</dbReference>
<dbReference type="GO" id="GO:0016787">
    <property type="term" value="F:hydrolase activity"/>
    <property type="evidence" value="ECO:0007669"/>
    <property type="project" value="UniProtKB-KW"/>
</dbReference>
<dbReference type="OrthoDB" id="433474at2759"/>
<dbReference type="Pfam" id="PF07859">
    <property type="entry name" value="Abhydrolase_3"/>
    <property type="match status" value="1"/>
</dbReference>
<sequence length="568" mass="62113">MPKENAGRIALLPAGSYDRFLHMAHYPPSAPGRLGDPTMSVSKDPRTHPKLLAAVQKEGMHETTFLTPEFTPDAPKESIIEFCSQAEKGIEEVYRNLDYTVTHSSLSRPIDESEERIVGPDGNEIKILMYRPAGEAGPIPALLYFHGGGMIMLRTDNPMHIAWSKALAQTGLHVFLVDFRNALHPDGLRPFPAGLNDCVAAVRWIRKHSAKLNINKIVLHGESGGGNLALATALKANSEGWQDEIDGVCATDPYISGAYNLPLEWKLRELPSLVELDGYLVMCSSSSLHARIYDDFGKHARDKLAWPYWAEEEDMRGLPPHLIVTAELDPLRDEGNAYYRKLARAGVSAVGRVSLGVVHSGELFLRKAAPEVFLAHLWDIKTFVDRFNALVICREGILTRSCAYTLKAALPAAYPLSLTSAARGIPYLLIHMLDAHPPRIVSSRHSSARYDQPDERRASSFGSWQLSLFAVLYVEELALRVRGVGAVGALEVGLFGSLDREVVSVDTLALWLDSLLWLGLFAVIYGKEFALGVRGVGAVGALEVGLFGSLDGNGVGVDALALWPDGLL</sequence>
<dbReference type="Gene3D" id="3.40.50.1820">
    <property type="entry name" value="alpha/beta hydrolase"/>
    <property type="match status" value="1"/>
</dbReference>
<dbReference type="InterPro" id="IPR050300">
    <property type="entry name" value="GDXG_lipolytic_enzyme"/>
</dbReference>
<dbReference type="ESTHER" id="zymti-f9wyk7">
    <property type="family name" value="Hormone-sensitive_lipase_like"/>
</dbReference>
<organism evidence="3 4">
    <name type="scientific">Zymoseptoria tritici (strain CBS 115943 / IPO323)</name>
    <name type="common">Speckled leaf blotch fungus</name>
    <name type="synonym">Septoria tritici</name>
    <dbReference type="NCBI Taxonomy" id="336722"/>
    <lineage>
        <taxon>Eukaryota</taxon>
        <taxon>Fungi</taxon>
        <taxon>Dikarya</taxon>
        <taxon>Ascomycota</taxon>
        <taxon>Pezizomycotina</taxon>
        <taxon>Dothideomycetes</taxon>
        <taxon>Dothideomycetidae</taxon>
        <taxon>Mycosphaerellales</taxon>
        <taxon>Mycosphaerellaceae</taxon>
        <taxon>Zymoseptoria</taxon>
    </lineage>
</organism>
<dbReference type="STRING" id="336722.F9WYK7"/>
<dbReference type="InterPro" id="IPR013094">
    <property type="entry name" value="AB_hydrolase_3"/>
</dbReference>
<proteinExistence type="predicted"/>
<dbReference type="InParanoid" id="F9WYK7"/>
<dbReference type="HOGENOM" id="CLU_479961_0_0_1"/>
<reference evidence="3 4" key="1">
    <citation type="journal article" date="2011" name="PLoS Genet.">
        <title>Finished genome of the fungal wheat pathogen Mycosphaerella graminicola reveals dispensome structure, chromosome plasticity, and stealth pathogenesis.</title>
        <authorList>
            <person name="Goodwin S.B."/>
            <person name="Ben M'barek S."/>
            <person name="Dhillon B."/>
            <person name="Wittenberg A.H.J."/>
            <person name="Crane C.F."/>
            <person name="Hane J.K."/>
            <person name="Foster A.J."/>
            <person name="Van der Lee T.A.J."/>
            <person name="Grimwood J."/>
            <person name="Aerts A."/>
            <person name="Antoniw J."/>
            <person name="Bailey A."/>
            <person name="Bluhm B."/>
            <person name="Bowler J."/>
            <person name="Bristow J."/>
            <person name="van der Burgt A."/>
            <person name="Canto-Canche B."/>
            <person name="Churchill A.C.L."/>
            <person name="Conde-Ferraez L."/>
            <person name="Cools H.J."/>
            <person name="Coutinho P.M."/>
            <person name="Csukai M."/>
            <person name="Dehal P."/>
            <person name="De Wit P."/>
            <person name="Donzelli B."/>
            <person name="van de Geest H.C."/>
            <person name="van Ham R.C.H.J."/>
            <person name="Hammond-Kosack K.E."/>
            <person name="Henrissat B."/>
            <person name="Kilian A."/>
            <person name="Kobayashi A.K."/>
            <person name="Koopmann E."/>
            <person name="Kourmpetis Y."/>
            <person name="Kuzniar A."/>
            <person name="Lindquist E."/>
            <person name="Lombard V."/>
            <person name="Maliepaard C."/>
            <person name="Martins N."/>
            <person name="Mehrabi R."/>
            <person name="Nap J.P.H."/>
            <person name="Ponomarenko A."/>
            <person name="Rudd J.J."/>
            <person name="Salamov A."/>
            <person name="Schmutz J."/>
            <person name="Schouten H.J."/>
            <person name="Shapiro H."/>
            <person name="Stergiopoulos I."/>
            <person name="Torriani S.F.F."/>
            <person name="Tu H."/>
            <person name="de Vries R.P."/>
            <person name="Waalwijk C."/>
            <person name="Ware S.B."/>
            <person name="Wiebenga A."/>
            <person name="Zwiers L.-H."/>
            <person name="Oliver R.P."/>
            <person name="Grigoriev I.V."/>
            <person name="Kema G.H.J."/>
        </authorList>
    </citation>
    <scope>NUCLEOTIDE SEQUENCE [LARGE SCALE GENOMIC DNA]</scope>
    <source>
        <strain evidence="4">CBS 115943 / IPO323</strain>
    </source>
</reference>
<dbReference type="OMA" id="PAHENSQ"/>
<feature type="domain" description="Alpha/beta hydrolase fold-3" evidence="2">
    <location>
        <begin position="142"/>
        <end position="360"/>
    </location>
</feature>